<dbReference type="SUPFAM" id="SSF48726">
    <property type="entry name" value="Immunoglobulin"/>
    <property type="match status" value="2"/>
</dbReference>
<dbReference type="InterPro" id="IPR036179">
    <property type="entry name" value="Ig-like_dom_sf"/>
</dbReference>
<feature type="non-terminal residue" evidence="6">
    <location>
        <position position="918"/>
    </location>
</feature>
<dbReference type="Gene3D" id="2.60.40.10">
    <property type="entry name" value="Immunoglobulins"/>
    <property type="match status" value="2"/>
</dbReference>
<dbReference type="Gene3D" id="3.80.10.10">
    <property type="entry name" value="Ribonuclease Inhibitor"/>
    <property type="match status" value="4"/>
</dbReference>
<name>A0ABN8J825_9NEOP</name>
<dbReference type="SMART" id="SM00364">
    <property type="entry name" value="LRR_BAC"/>
    <property type="match status" value="9"/>
</dbReference>
<dbReference type="InterPro" id="IPR007110">
    <property type="entry name" value="Ig-like_dom"/>
</dbReference>
<dbReference type="InterPro" id="IPR013783">
    <property type="entry name" value="Ig-like_fold"/>
</dbReference>
<proteinExistence type="predicted"/>
<keyword evidence="3" id="KW-0677">Repeat</keyword>
<dbReference type="InterPro" id="IPR050216">
    <property type="entry name" value="LRR_domain-containing"/>
</dbReference>
<dbReference type="Pfam" id="PF08205">
    <property type="entry name" value="C2-set_2"/>
    <property type="match status" value="1"/>
</dbReference>
<dbReference type="EMBL" id="OW152821">
    <property type="protein sequence ID" value="CAH2076190.1"/>
    <property type="molecule type" value="Genomic_DNA"/>
</dbReference>
<reference evidence="6" key="1">
    <citation type="submission" date="2022-03" db="EMBL/GenBank/DDBJ databases">
        <authorList>
            <person name="Martin H S."/>
        </authorList>
    </citation>
    <scope>NUCLEOTIDE SEQUENCE</scope>
</reference>
<feature type="domain" description="Ig-like" evidence="5">
    <location>
        <begin position="81"/>
        <end position="169"/>
    </location>
</feature>
<gene>
    <name evidence="6" type="ORF">IPOD504_LOCUS17173</name>
</gene>
<evidence type="ECO:0000256" key="2">
    <source>
        <dbReference type="ARBA" id="ARBA00022729"/>
    </source>
</evidence>
<evidence type="ECO:0000313" key="7">
    <source>
        <dbReference type="Proteomes" id="UP000837857"/>
    </source>
</evidence>
<dbReference type="InterPro" id="IPR003591">
    <property type="entry name" value="Leu-rich_rpt_typical-subtyp"/>
</dbReference>
<dbReference type="PRINTS" id="PR00019">
    <property type="entry name" value="LEURICHRPT"/>
</dbReference>
<dbReference type="InterPro" id="IPR013162">
    <property type="entry name" value="CD80_C2-set"/>
</dbReference>
<keyword evidence="1" id="KW-0433">Leucine-rich repeat</keyword>
<sequence length="918" mass="103510">MQDVLLSVISTCVYTRRHPVGSKAAATARVLLMWTAVTQHEVNHSSCVDPFHTKAKKNSLADCMTSLRLLELRVPGHVLLGSRPSLLCRWELGPGDILYSIKWYKDGKEFFRHLPRDREPHRRFYLPGVEVESSDALGSNLSLSAVTLLTGGRYRCEVSGEGPLFPTVSDHADMIVVVLPEYGPVVSGFRPLYRIGERVHVNCTSGRSQPAIQLTWYINGEPAPFGTVTSPIVLKDREGFSTSSLKLDFKVTKRHFQNGGLKVKCLATLASVYWRSNEETAREMKAGIQDTLIVKKYNATNTKSNCGHSIQTFYEISSRGVRGRGRLVHNTTQVQYARNHKNADANELSTGLIKSAKRTGQLSLCNRGLGTVPDNVWKIDELVLEETKEVDFSRSDNSNWWNAEPLKTLDLSSNVIKTIPPDVKLLQQLVTLKLHDNALASLPVELGELKNLANLSLDRNKLVELPKEFYKLTELRWLSISYNELKKIEPDFGDLVMLTFLDLSHNKLTELPPGMGYLVRLVELNLSYNELAELPPDIVNLRELRKLNVSNNCLKRLPAMGELRKMQILDVNHNDIEKLPDFYGCTALKEIYIANNFIQEITEEFCDQMQHLNVLNIRDNKVELLPENISLLQRLKRLDLTNNNLNKLPRNLGLLSQLQSISMAGNKLSSVRQDIISGGTDRMMKYLRDRITEEVESDSNILHNEWPDKFTLKKSQALMLPGKELTSVPDEVFATAATVEVHIVDISKNKLKEVPIGIIRIKQTLSQLILSSNIIESVPREISECAHLQFLDLGKNCLSDLPMEFGNLKSMRELVISCNKFTKIPRCVYEMENLEILLAAENQVTEINVSSDALAKLRRLAVLDLTNNSIVTVPPELGHFTNLRSLELMGNCFRQPRHAILAKGTASLLSYLRDRIPT</sequence>
<dbReference type="InterPro" id="IPR055414">
    <property type="entry name" value="LRR_R13L4/SHOC2-like"/>
</dbReference>
<dbReference type="PANTHER" id="PTHR48051">
    <property type="match status" value="1"/>
</dbReference>
<evidence type="ECO:0000259" key="5">
    <source>
        <dbReference type="PROSITE" id="PS50835"/>
    </source>
</evidence>
<keyword evidence="4" id="KW-1015">Disulfide bond</keyword>
<keyword evidence="2" id="KW-0732">Signal</keyword>
<dbReference type="PROSITE" id="PS50835">
    <property type="entry name" value="IG_LIKE"/>
    <property type="match status" value="1"/>
</dbReference>
<dbReference type="Proteomes" id="UP000837857">
    <property type="component" value="Chromosome 9"/>
</dbReference>
<accession>A0ABN8J825</accession>
<dbReference type="CDD" id="cd00096">
    <property type="entry name" value="Ig"/>
    <property type="match status" value="1"/>
</dbReference>
<dbReference type="PROSITE" id="PS51450">
    <property type="entry name" value="LRR"/>
    <property type="match status" value="5"/>
</dbReference>
<dbReference type="InterPro" id="IPR001611">
    <property type="entry name" value="Leu-rich_rpt"/>
</dbReference>
<organism evidence="6 7">
    <name type="scientific">Iphiclides podalirius</name>
    <name type="common">scarce swallowtail</name>
    <dbReference type="NCBI Taxonomy" id="110791"/>
    <lineage>
        <taxon>Eukaryota</taxon>
        <taxon>Metazoa</taxon>
        <taxon>Ecdysozoa</taxon>
        <taxon>Arthropoda</taxon>
        <taxon>Hexapoda</taxon>
        <taxon>Insecta</taxon>
        <taxon>Pterygota</taxon>
        <taxon>Neoptera</taxon>
        <taxon>Endopterygota</taxon>
        <taxon>Lepidoptera</taxon>
        <taxon>Glossata</taxon>
        <taxon>Ditrysia</taxon>
        <taxon>Papilionoidea</taxon>
        <taxon>Papilionidae</taxon>
        <taxon>Papilioninae</taxon>
        <taxon>Iphiclides</taxon>
    </lineage>
</organism>
<dbReference type="InterPro" id="IPR032675">
    <property type="entry name" value="LRR_dom_sf"/>
</dbReference>
<dbReference type="SUPFAM" id="SSF52058">
    <property type="entry name" value="L domain-like"/>
    <property type="match status" value="2"/>
</dbReference>
<evidence type="ECO:0000313" key="6">
    <source>
        <dbReference type="EMBL" id="CAH2076190.1"/>
    </source>
</evidence>
<evidence type="ECO:0000256" key="4">
    <source>
        <dbReference type="ARBA" id="ARBA00023157"/>
    </source>
</evidence>
<evidence type="ECO:0000256" key="3">
    <source>
        <dbReference type="ARBA" id="ARBA00022737"/>
    </source>
</evidence>
<dbReference type="PANTHER" id="PTHR48051:SF1">
    <property type="entry name" value="RAS SUPPRESSOR PROTEIN 1"/>
    <property type="match status" value="1"/>
</dbReference>
<protein>
    <recommendedName>
        <fullName evidence="5">Ig-like domain-containing protein</fullName>
    </recommendedName>
</protein>
<dbReference type="Pfam" id="PF13855">
    <property type="entry name" value="LRR_8"/>
    <property type="match status" value="3"/>
</dbReference>
<keyword evidence="7" id="KW-1185">Reference proteome</keyword>
<evidence type="ECO:0000256" key="1">
    <source>
        <dbReference type="ARBA" id="ARBA00022614"/>
    </source>
</evidence>
<dbReference type="Pfam" id="PF23598">
    <property type="entry name" value="LRR_14"/>
    <property type="match status" value="1"/>
</dbReference>
<dbReference type="SMART" id="SM00369">
    <property type="entry name" value="LRR_TYP"/>
    <property type="match status" value="14"/>
</dbReference>